<reference evidence="3 4" key="1">
    <citation type="submission" date="2021-10" db="EMBL/GenBank/DDBJ databases">
        <title>Anaerobic single-cell dispensing facilitates the cultivation of human gut bacteria.</title>
        <authorList>
            <person name="Afrizal A."/>
        </authorList>
    </citation>
    <scope>NUCLEOTIDE SEQUENCE [LARGE SCALE GENOMIC DNA]</scope>
    <source>
        <strain evidence="3 4">CLA-AA-H246</strain>
    </source>
</reference>
<feature type="compositionally biased region" description="Basic and acidic residues" evidence="1">
    <location>
        <begin position="1"/>
        <end position="17"/>
    </location>
</feature>
<keyword evidence="2" id="KW-0472">Membrane</keyword>
<dbReference type="EMBL" id="JAJEQE010000021">
    <property type="protein sequence ID" value="MCC2149097.1"/>
    <property type="molecule type" value="Genomic_DNA"/>
</dbReference>
<gene>
    <name evidence="3" type="ORF">LKD42_07485</name>
</gene>
<keyword evidence="2" id="KW-0812">Transmembrane</keyword>
<keyword evidence="4" id="KW-1185">Reference proteome</keyword>
<comment type="caution">
    <text evidence="3">The sequence shown here is derived from an EMBL/GenBank/DDBJ whole genome shotgun (WGS) entry which is preliminary data.</text>
</comment>
<dbReference type="Proteomes" id="UP001299235">
    <property type="component" value="Unassembled WGS sequence"/>
</dbReference>
<feature type="region of interest" description="Disordered" evidence="1">
    <location>
        <begin position="1"/>
        <end position="21"/>
    </location>
</feature>
<feature type="transmembrane region" description="Helical" evidence="2">
    <location>
        <begin position="50"/>
        <end position="69"/>
    </location>
</feature>
<organism evidence="3 4">
    <name type="scientific">Hominisplanchenecus faecis</name>
    <dbReference type="NCBI Taxonomy" id="2885351"/>
    <lineage>
        <taxon>Bacteria</taxon>
        <taxon>Bacillati</taxon>
        <taxon>Bacillota</taxon>
        <taxon>Clostridia</taxon>
        <taxon>Lachnospirales</taxon>
        <taxon>Lachnospiraceae</taxon>
        <taxon>Hominisplanchenecus</taxon>
    </lineage>
</organism>
<sequence>MHTGLSEEQRRQIEKMRRQSGRMPVYRKTAEKVNDFSEKTEELSQNGSSFFTRLLAAMLLLALFLQFHLSGSSIFGYNSREAVTAVSQSIDLQKVADSVRIK</sequence>
<evidence type="ECO:0000256" key="2">
    <source>
        <dbReference type="SAM" id="Phobius"/>
    </source>
</evidence>
<keyword evidence="2" id="KW-1133">Transmembrane helix</keyword>
<protein>
    <submittedName>
        <fullName evidence="3">Uncharacterized protein</fullName>
    </submittedName>
</protein>
<evidence type="ECO:0000256" key="1">
    <source>
        <dbReference type="SAM" id="MobiDB-lite"/>
    </source>
</evidence>
<name>A0ABS8EXF3_9FIRM</name>
<evidence type="ECO:0000313" key="4">
    <source>
        <dbReference type="Proteomes" id="UP001299235"/>
    </source>
</evidence>
<proteinExistence type="predicted"/>
<dbReference type="RefSeq" id="WP_248835299.1">
    <property type="nucleotide sequence ID" value="NZ_JAJEQE010000021.1"/>
</dbReference>
<accession>A0ABS8EXF3</accession>
<evidence type="ECO:0000313" key="3">
    <source>
        <dbReference type="EMBL" id="MCC2149097.1"/>
    </source>
</evidence>